<name>A0A014NU33_9GAMM</name>
<keyword evidence="1" id="KW-0472">Membrane</keyword>
<comment type="caution">
    <text evidence="3">The sequence shown here is derived from an EMBL/GenBank/DDBJ whole genome shotgun (WGS) entry which is preliminary data.</text>
</comment>
<reference evidence="3 4" key="1">
    <citation type="submission" date="2014-02" db="EMBL/GenBank/DDBJ databases">
        <title>Draft genome of Erwinia mallotivora strain BT-MARDI, a papaya dieback pathogen.</title>
        <authorList>
            <person name="Redzuan R."/>
            <person name="Abu Bakar N."/>
            <person name="Badrun R."/>
            <person name="Mohd Raih M.F."/>
            <person name="Rozano L."/>
            <person name="Mat Amin N."/>
        </authorList>
    </citation>
    <scope>NUCLEOTIDE SEQUENCE [LARGE SCALE GENOMIC DNA]</scope>
    <source>
        <strain evidence="3 4">BT-MARDI</strain>
    </source>
</reference>
<accession>A0A014NU33</accession>
<evidence type="ECO:0000313" key="2">
    <source>
        <dbReference type="EMBL" id="EXU76762.1"/>
    </source>
</evidence>
<gene>
    <name evidence="3" type="ORF">BG55_00430</name>
    <name evidence="2" type="ORF">BG55_03835</name>
</gene>
<proteinExistence type="predicted"/>
<dbReference type="EMBL" id="JFHN01000011">
    <property type="protein sequence ID" value="EXU77350.1"/>
    <property type="molecule type" value="Genomic_DNA"/>
</dbReference>
<dbReference type="RefSeq" id="WP_034932965.1">
    <property type="nucleotide sequence ID" value="NZ_JFHN01000011.1"/>
</dbReference>
<sequence length="205" mass="24153">MEIKNLRQPSFFRSFRVWIVVGVALYLYLHITADNKAKDVLILWCIPSFFILLSAYVSYLYKKLNASTIDKYDNNGTWSHEFKDSKMLLDTHTRKLTLKNGKREKTYSFDQVEKWYCQIESGGEIVAFDLVSILGATGHNQSIKHNNIENSGFFIRVNDIEFPTWQIKFYPREGKFHHLKGIKDTEEQLQRWCRIFDNVINGEVK</sequence>
<dbReference type="PATRIC" id="fig|69222.5.peg.103"/>
<dbReference type="Proteomes" id="UP000019918">
    <property type="component" value="Unassembled WGS sequence"/>
</dbReference>
<dbReference type="OrthoDB" id="6519183at2"/>
<feature type="transmembrane region" description="Helical" evidence="1">
    <location>
        <begin position="41"/>
        <end position="61"/>
    </location>
</feature>
<feature type="transmembrane region" description="Helical" evidence="1">
    <location>
        <begin position="12"/>
        <end position="29"/>
    </location>
</feature>
<protein>
    <recommendedName>
        <fullName evidence="5">DUF4755 domain-containing protein</fullName>
    </recommendedName>
</protein>
<dbReference type="InterPro" id="IPR031863">
    <property type="entry name" value="DUF4755"/>
</dbReference>
<keyword evidence="1" id="KW-1133">Transmembrane helix</keyword>
<evidence type="ECO:0000313" key="4">
    <source>
        <dbReference type="Proteomes" id="UP000019918"/>
    </source>
</evidence>
<evidence type="ECO:0000313" key="3">
    <source>
        <dbReference type="EMBL" id="EXU77350.1"/>
    </source>
</evidence>
<dbReference type="EMBL" id="JFHN01000023">
    <property type="protein sequence ID" value="EXU76762.1"/>
    <property type="molecule type" value="Genomic_DNA"/>
</dbReference>
<keyword evidence="1" id="KW-0812">Transmembrane</keyword>
<keyword evidence="4" id="KW-1185">Reference proteome</keyword>
<evidence type="ECO:0000256" key="1">
    <source>
        <dbReference type="SAM" id="Phobius"/>
    </source>
</evidence>
<evidence type="ECO:0008006" key="5">
    <source>
        <dbReference type="Google" id="ProtNLM"/>
    </source>
</evidence>
<dbReference type="Pfam" id="PF15947">
    <property type="entry name" value="DUF4755"/>
    <property type="match status" value="1"/>
</dbReference>
<dbReference type="AlphaFoldDB" id="A0A014NU33"/>
<organism evidence="3 4">
    <name type="scientific">Erwinia mallotivora</name>
    <dbReference type="NCBI Taxonomy" id="69222"/>
    <lineage>
        <taxon>Bacteria</taxon>
        <taxon>Pseudomonadati</taxon>
        <taxon>Pseudomonadota</taxon>
        <taxon>Gammaproteobacteria</taxon>
        <taxon>Enterobacterales</taxon>
        <taxon>Erwiniaceae</taxon>
        <taxon>Erwinia</taxon>
    </lineage>
</organism>